<dbReference type="Proteomes" id="UP000219813">
    <property type="component" value="Chromosome 7"/>
</dbReference>
<keyword evidence="4" id="KW-1185">Reference proteome</keyword>
<evidence type="ECO:0000256" key="1">
    <source>
        <dbReference type="SAM" id="MobiDB-lite"/>
    </source>
</evidence>
<protein>
    <submittedName>
        <fullName evidence="3">Fam-l protein</fullName>
    </submittedName>
</protein>
<organism evidence="3 4">
    <name type="scientific">Plasmodium malariae</name>
    <dbReference type="NCBI Taxonomy" id="5858"/>
    <lineage>
        <taxon>Eukaryota</taxon>
        <taxon>Sar</taxon>
        <taxon>Alveolata</taxon>
        <taxon>Apicomplexa</taxon>
        <taxon>Aconoidasida</taxon>
        <taxon>Haemosporida</taxon>
        <taxon>Plasmodiidae</taxon>
        <taxon>Plasmodium</taxon>
        <taxon>Plasmodium (Plasmodium)</taxon>
    </lineage>
</organism>
<keyword evidence="2" id="KW-1133">Transmembrane helix</keyword>
<dbReference type="RefSeq" id="XP_028860587.1">
    <property type="nucleotide sequence ID" value="XM_029003838.1"/>
</dbReference>
<evidence type="ECO:0000313" key="4">
    <source>
        <dbReference type="Proteomes" id="UP000219813"/>
    </source>
</evidence>
<dbReference type="EMBL" id="LT594628">
    <property type="protein sequence ID" value="SBT87637.1"/>
    <property type="molecule type" value="Genomic_DNA"/>
</dbReference>
<dbReference type="AlphaFoldDB" id="A0A1D3JLW2"/>
<accession>A0A1D3JLW2</accession>
<feature type="transmembrane region" description="Helical" evidence="2">
    <location>
        <begin position="164"/>
        <end position="189"/>
    </location>
</feature>
<feature type="region of interest" description="Disordered" evidence="1">
    <location>
        <begin position="93"/>
        <end position="112"/>
    </location>
</feature>
<evidence type="ECO:0000256" key="2">
    <source>
        <dbReference type="SAM" id="Phobius"/>
    </source>
</evidence>
<feature type="transmembrane region" description="Helical" evidence="2">
    <location>
        <begin position="12"/>
        <end position="30"/>
    </location>
</feature>
<dbReference type="GeneID" id="39867662"/>
<keyword evidence="2" id="KW-0812">Transmembrane</keyword>
<sequence length="297" mass="34740">MEKKIKLLLFNNIAAFILLTGIYNFSIYISEYHKFSEQNHTYGKKLNIGNYRLLAKCKQNMDTCPMKLKEWISNNDMDERKDISNNERKYAEIKKQSNGSLSNNRKDHKKHNKNKSCIFETKKYSRMEKKIFKELDYADFLKNNRTISDKIYKKIMRKKYGFRLSLPIFFVVLLSILLLLDLFVGYGLINGLFYVLNIIAPTVVSQPTSGVKPLQEMLRPLHAWLKNSPFGSFFKSASQVAGSAGKPNVDKHYYITGFFGFLIYFIPVFIIGVTCILGIFYYHKKVKKYEKIKFRKG</sequence>
<gene>
    <name evidence="3" type="primary">PmUG01_07010200</name>
    <name evidence="3" type="ORF">PMUG01_07010200</name>
</gene>
<keyword evidence="2" id="KW-0472">Membrane</keyword>
<dbReference type="Pfam" id="PF12420">
    <property type="entry name" value="DUF3671"/>
    <property type="match status" value="1"/>
</dbReference>
<dbReference type="KEGG" id="pmal:PMUG01_07010200"/>
<name>A0A1D3JLW2_PLAMA</name>
<dbReference type="InterPro" id="IPR022139">
    <property type="entry name" value="Fam-L/Fam-M-like_plasmodium"/>
</dbReference>
<proteinExistence type="predicted"/>
<dbReference type="VEuPathDB" id="PlasmoDB:PmUG01_07010200"/>
<feature type="transmembrane region" description="Helical" evidence="2">
    <location>
        <begin position="253"/>
        <end position="282"/>
    </location>
</feature>
<evidence type="ECO:0000313" key="3">
    <source>
        <dbReference type="EMBL" id="SBT87637.1"/>
    </source>
</evidence>
<reference evidence="3 4" key="1">
    <citation type="submission" date="2016-06" db="EMBL/GenBank/DDBJ databases">
        <authorList>
            <consortium name="Pathogen Informatics"/>
        </authorList>
    </citation>
    <scope>NUCLEOTIDE SEQUENCE [LARGE SCALE GENOMIC DNA]</scope>
</reference>